<reference evidence="2 3" key="1">
    <citation type="submission" date="2017-12" db="EMBL/GenBank/DDBJ databases">
        <title>Comparative genomics of Botrytis spp.</title>
        <authorList>
            <person name="Valero-Jimenez C.A."/>
            <person name="Tapia P."/>
            <person name="Veloso J."/>
            <person name="Silva-Moreno E."/>
            <person name="Staats M."/>
            <person name="Valdes J.H."/>
            <person name="Van Kan J.A.L."/>
        </authorList>
    </citation>
    <scope>NUCLEOTIDE SEQUENCE [LARGE SCALE GENOMIC DNA]</scope>
    <source>
        <strain evidence="2 3">MUCL2120</strain>
    </source>
</reference>
<proteinExistence type="predicted"/>
<evidence type="ECO:0000256" key="1">
    <source>
        <dbReference type="SAM" id="MobiDB-lite"/>
    </source>
</evidence>
<feature type="compositionally biased region" description="Polar residues" evidence="1">
    <location>
        <begin position="284"/>
        <end position="301"/>
    </location>
</feature>
<feature type="region of interest" description="Disordered" evidence="1">
    <location>
        <begin position="173"/>
        <end position="261"/>
    </location>
</feature>
<organism evidence="2 3">
    <name type="scientific">Botryotinia narcissicola</name>
    <dbReference type="NCBI Taxonomy" id="278944"/>
    <lineage>
        <taxon>Eukaryota</taxon>
        <taxon>Fungi</taxon>
        <taxon>Dikarya</taxon>
        <taxon>Ascomycota</taxon>
        <taxon>Pezizomycotina</taxon>
        <taxon>Leotiomycetes</taxon>
        <taxon>Helotiales</taxon>
        <taxon>Sclerotiniaceae</taxon>
        <taxon>Botryotinia</taxon>
    </lineage>
</organism>
<sequence length="469" mass="52625">MASNNMDLRGWIAKWGQAEQGAIYCAPPRFEANRISSKVEASRQDDILQLKSLLPLHHNPAQHFERLSAVLMFRTPFSKLTRRQQSDYGWGLESVPLLEMFGREFLKKSCVLYGVELGRLQLIVNELWLEKIFSSSLSLMSELRRFTDEDLVSDWFRTAIGLPLLNKDGLVSANQSSPSDLLSTKERIHQPRANPRQSFNALVQKPKSSNIAQPTAGSRTPRPTKSVYMTMISSTPEHGGKKNIYNPSDLRRPKGSTAPVQNYRAAQPTYVDSKYYSIPPSKDVSISRNNTPSRRFSTSHVSENREWDSSCRSQSTQLKPRSRSFSEGPENSRYSAPNASISAPVIHQYVPSGNLSIPQREHNSPDIWLEARIESASIQTPNSMLESPSTVTSDSGCDEDPMEIDDAVFIVVANTSLASTQDPTGFANATLDYYDDGDAMDIDDTMDLDIPLPERQRRPSLTRHQTLLK</sequence>
<keyword evidence="3" id="KW-1185">Reference proteome</keyword>
<protein>
    <submittedName>
        <fullName evidence="2">Uncharacterized protein</fullName>
    </submittedName>
</protein>
<accession>A0A4Z1IFB8</accession>
<feature type="compositionally biased region" description="Polar residues" evidence="1">
    <location>
        <begin position="173"/>
        <end position="182"/>
    </location>
</feature>
<evidence type="ECO:0000313" key="3">
    <source>
        <dbReference type="Proteomes" id="UP000297452"/>
    </source>
</evidence>
<dbReference type="EMBL" id="PQXJ01000150">
    <property type="protein sequence ID" value="TGO60168.1"/>
    <property type="molecule type" value="Genomic_DNA"/>
</dbReference>
<dbReference type="AlphaFoldDB" id="A0A4Z1IFB8"/>
<gene>
    <name evidence="2" type="ORF">BOTNAR_0150g00200</name>
</gene>
<evidence type="ECO:0000313" key="2">
    <source>
        <dbReference type="EMBL" id="TGO60168.1"/>
    </source>
</evidence>
<feature type="region of interest" description="Disordered" evidence="1">
    <location>
        <begin position="274"/>
        <end position="339"/>
    </location>
</feature>
<name>A0A4Z1IFB8_9HELO</name>
<feature type="compositionally biased region" description="Polar residues" evidence="1">
    <location>
        <begin position="195"/>
        <end position="223"/>
    </location>
</feature>
<dbReference type="Proteomes" id="UP000297452">
    <property type="component" value="Unassembled WGS sequence"/>
</dbReference>
<feature type="compositionally biased region" description="Polar residues" evidence="1">
    <location>
        <begin position="310"/>
        <end position="325"/>
    </location>
</feature>
<comment type="caution">
    <text evidence="2">The sequence shown here is derived from an EMBL/GenBank/DDBJ whole genome shotgun (WGS) entry which is preliminary data.</text>
</comment>
<dbReference type="OrthoDB" id="3547228at2759"/>